<dbReference type="OrthoDB" id="7643467at2"/>
<dbReference type="SUPFAM" id="SSF46785">
    <property type="entry name" value="Winged helix' DNA-binding domain"/>
    <property type="match status" value="1"/>
</dbReference>
<evidence type="ECO:0000259" key="4">
    <source>
        <dbReference type="PROSITE" id="PS51063"/>
    </source>
</evidence>
<gene>
    <name evidence="5" type="ORF">SAMN02982985_03365</name>
</gene>
<name>A0A1I4PEI2_9BURK</name>
<evidence type="ECO:0000313" key="6">
    <source>
        <dbReference type="Proteomes" id="UP000199470"/>
    </source>
</evidence>
<reference evidence="5 6" key="1">
    <citation type="submission" date="2016-10" db="EMBL/GenBank/DDBJ databases">
        <authorList>
            <person name="de Groot N.N."/>
        </authorList>
    </citation>
    <scope>NUCLEOTIDE SEQUENCE [LARGE SCALE GENOMIC DNA]</scope>
    <source>
        <strain evidence="5 6">ATCC 43154</strain>
    </source>
</reference>
<accession>A0A1I4PEI2</accession>
<dbReference type="Proteomes" id="UP000199470">
    <property type="component" value="Unassembled WGS sequence"/>
</dbReference>
<dbReference type="FunFam" id="1.10.10.10:FF:000028">
    <property type="entry name" value="Fumarate/nitrate reduction transcriptional regulator Fnr"/>
    <property type="match status" value="1"/>
</dbReference>
<keyword evidence="2" id="KW-0238">DNA-binding</keyword>
<keyword evidence="6" id="KW-1185">Reference proteome</keyword>
<dbReference type="PRINTS" id="PR00034">
    <property type="entry name" value="HTHCRP"/>
</dbReference>
<dbReference type="CDD" id="cd00038">
    <property type="entry name" value="CAP_ED"/>
    <property type="match status" value="1"/>
</dbReference>
<evidence type="ECO:0000256" key="3">
    <source>
        <dbReference type="ARBA" id="ARBA00023163"/>
    </source>
</evidence>
<evidence type="ECO:0000256" key="1">
    <source>
        <dbReference type="ARBA" id="ARBA00023015"/>
    </source>
</evidence>
<protein>
    <submittedName>
        <fullName evidence="5">CRP/FNR family transcriptional regulator, anaerobic regulatory protein</fullName>
    </submittedName>
</protein>
<dbReference type="CDD" id="cd00092">
    <property type="entry name" value="HTH_CRP"/>
    <property type="match status" value="1"/>
</dbReference>
<dbReference type="EMBL" id="FOTW01000016">
    <property type="protein sequence ID" value="SFM26097.1"/>
    <property type="molecule type" value="Genomic_DNA"/>
</dbReference>
<feature type="domain" description="HTH crp-type" evidence="4">
    <location>
        <begin position="166"/>
        <end position="239"/>
    </location>
</feature>
<dbReference type="PANTHER" id="PTHR24567">
    <property type="entry name" value="CRP FAMILY TRANSCRIPTIONAL REGULATORY PROTEIN"/>
    <property type="match status" value="1"/>
</dbReference>
<dbReference type="PROSITE" id="PS51063">
    <property type="entry name" value="HTH_CRP_2"/>
    <property type="match status" value="1"/>
</dbReference>
<dbReference type="Pfam" id="PF13545">
    <property type="entry name" value="HTH_Crp_2"/>
    <property type="match status" value="1"/>
</dbReference>
<dbReference type="NCBIfam" id="NF008365">
    <property type="entry name" value="PRK11161.1"/>
    <property type="match status" value="1"/>
</dbReference>
<dbReference type="SMART" id="SM00100">
    <property type="entry name" value="cNMP"/>
    <property type="match status" value="1"/>
</dbReference>
<dbReference type="PANTHER" id="PTHR24567:SF75">
    <property type="entry name" value="FUMARATE AND NITRATE REDUCTION REGULATORY PROTEIN"/>
    <property type="match status" value="1"/>
</dbReference>
<evidence type="ECO:0000256" key="2">
    <source>
        <dbReference type="ARBA" id="ARBA00023125"/>
    </source>
</evidence>
<sequence length="265" mass="29629">MTTTMHMVASTAQPAMTSQNKCAVCSFKKLCLPLGLDEADVGRLDKIIGRRRRVARDENLYRMDQPFTSLYAVRFGHFKTAQVNPDGKQQITGFQMAGDLLGMDAIGAGRHACAAVALEDSEVCEIPFARLQELFGQVPQLLQHFHRIMSQEIMREQNVMLFLGNMRAEQRFAVFLLNLSARYAARGYSPSNFQLRMSREDIGDYLGLTIESISRLLSKFRKAGWISIDNRELAILDRPSLEALSTGVAAAQRNNVVEIRQAVAA</sequence>
<dbReference type="Gene3D" id="1.10.10.10">
    <property type="entry name" value="Winged helix-like DNA-binding domain superfamily/Winged helix DNA-binding domain"/>
    <property type="match status" value="1"/>
</dbReference>
<dbReference type="InterPro" id="IPR018335">
    <property type="entry name" value="Tscrpt_reg_HTH_Crp-type_CS"/>
</dbReference>
<dbReference type="GO" id="GO:0003700">
    <property type="term" value="F:DNA-binding transcription factor activity"/>
    <property type="evidence" value="ECO:0007669"/>
    <property type="project" value="InterPro"/>
</dbReference>
<organism evidence="5 6">
    <name type="scientific">Rugamonas rubra</name>
    <dbReference type="NCBI Taxonomy" id="758825"/>
    <lineage>
        <taxon>Bacteria</taxon>
        <taxon>Pseudomonadati</taxon>
        <taxon>Pseudomonadota</taxon>
        <taxon>Betaproteobacteria</taxon>
        <taxon>Burkholderiales</taxon>
        <taxon>Oxalobacteraceae</taxon>
        <taxon>Telluria group</taxon>
        <taxon>Rugamonas</taxon>
    </lineage>
</organism>
<evidence type="ECO:0000313" key="5">
    <source>
        <dbReference type="EMBL" id="SFM26097.1"/>
    </source>
</evidence>
<proteinExistence type="predicted"/>
<dbReference type="STRING" id="758825.SAMN02982985_03365"/>
<keyword evidence="1" id="KW-0805">Transcription regulation</keyword>
<dbReference type="InterPro" id="IPR014710">
    <property type="entry name" value="RmlC-like_jellyroll"/>
</dbReference>
<dbReference type="SMART" id="SM00419">
    <property type="entry name" value="HTH_CRP"/>
    <property type="match status" value="1"/>
</dbReference>
<dbReference type="InterPro" id="IPR036388">
    <property type="entry name" value="WH-like_DNA-bd_sf"/>
</dbReference>
<dbReference type="SUPFAM" id="SSF51206">
    <property type="entry name" value="cAMP-binding domain-like"/>
    <property type="match status" value="1"/>
</dbReference>
<dbReference type="InterPro" id="IPR012318">
    <property type="entry name" value="HTH_CRP"/>
</dbReference>
<dbReference type="InterPro" id="IPR018490">
    <property type="entry name" value="cNMP-bd_dom_sf"/>
</dbReference>
<dbReference type="GO" id="GO:0003677">
    <property type="term" value="F:DNA binding"/>
    <property type="evidence" value="ECO:0007669"/>
    <property type="project" value="UniProtKB-KW"/>
</dbReference>
<dbReference type="Pfam" id="PF00027">
    <property type="entry name" value="cNMP_binding"/>
    <property type="match status" value="1"/>
</dbReference>
<dbReference type="AlphaFoldDB" id="A0A1I4PEI2"/>
<keyword evidence="3" id="KW-0804">Transcription</keyword>
<dbReference type="InterPro" id="IPR000595">
    <property type="entry name" value="cNMP-bd_dom"/>
</dbReference>
<dbReference type="InterPro" id="IPR050397">
    <property type="entry name" value="Env_Response_Regulators"/>
</dbReference>
<dbReference type="Gene3D" id="2.60.120.10">
    <property type="entry name" value="Jelly Rolls"/>
    <property type="match status" value="1"/>
</dbReference>
<dbReference type="InterPro" id="IPR036390">
    <property type="entry name" value="WH_DNA-bd_sf"/>
</dbReference>
<dbReference type="PROSITE" id="PS00042">
    <property type="entry name" value="HTH_CRP_1"/>
    <property type="match status" value="1"/>
</dbReference>
<dbReference type="GO" id="GO:0005829">
    <property type="term" value="C:cytosol"/>
    <property type="evidence" value="ECO:0007669"/>
    <property type="project" value="TreeGrafter"/>
</dbReference>